<dbReference type="EMBL" id="CP077683">
    <property type="protein sequence ID" value="QXE91633.1"/>
    <property type="molecule type" value="Genomic_DNA"/>
</dbReference>
<evidence type="ECO:0000259" key="3">
    <source>
        <dbReference type="PROSITE" id="PS50977"/>
    </source>
</evidence>
<evidence type="ECO:0000256" key="1">
    <source>
        <dbReference type="ARBA" id="ARBA00023125"/>
    </source>
</evidence>
<organism evidence="4 5">
    <name type="scientific">Geomonas subterranea</name>
    <dbReference type="NCBI Taxonomy" id="2847989"/>
    <lineage>
        <taxon>Bacteria</taxon>
        <taxon>Pseudomonadati</taxon>
        <taxon>Thermodesulfobacteriota</taxon>
        <taxon>Desulfuromonadia</taxon>
        <taxon>Geobacterales</taxon>
        <taxon>Geobacteraceae</taxon>
        <taxon>Geomonas</taxon>
    </lineage>
</organism>
<dbReference type="PANTHER" id="PTHR30055">
    <property type="entry name" value="HTH-TYPE TRANSCRIPTIONAL REGULATOR RUTR"/>
    <property type="match status" value="1"/>
</dbReference>
<dbReference type="PROSITE" id="PS50977">
    <property type="entry name" value="HTH_TETR_2"/>
    <property type="match status" value="1"/>
</dbReference>
<feature type="domain" description="HTH tetR-type" evidence="3">
    <location>
        <begin position="6"/>
        <end position="66"/>
    </location>
</feature>
<name>A0ABX8LIS6_9BACT</name>
<dbReference type="RefSeq" id="WP_217288211.1">
    <property type="nucleotide sequence ID" value="NZ_CP077683.1"/>
</dbReference>
<dbReference type="PANTHER" id="PTHR30055:SF119">
    <property type="entry name" value="NALC"/>
    <property type="match status" value="1"/>
</dbReference>
<keyword evidence="5" id="KW-1185">Reference proteome</keyword>
<gene>
    <name evidence="4" type="ORF">KP001_03560</name>
</gene>
<evidence type="ECO:0000256" key="2">
    <source>
        <dbReference type="PROSITE-ProRule" id="PRU00335"/>
    </source>
</evidence>
<evidence type="ECO:0000313" key="4">
    <source>
        <dbReference type="EMBL" id="QXE91633.1"/>
    </source>
</evidence>
<evidence type="ECO:0000313" key="5">
    <source>
        <dbReference type="Proteomes" id="UP000683559"/>
    </source>
</evidence>
<feature type="DNA-binding region" description="H-T-H motif" evidence="2">
    <location>
        <begin position="29"/>
        <end position="48"/>
    </location>
</feature>
<dbReference type="Proteomes" id="UP000683559">
    <property type="component" value="Chromosome"/>
</dbReference>
<accession>A0ABX8LIS6</accession>
<sequence>MKTKSEEKRQAIVNEAAQAFRAMGFERTSMSEICSRVGGSKATIYNYFPSKEELFAEVILQSTQAEFDAVHACIDKSTGDIADSLRTFGKKLLSFLYSHEIQASRHMAIAQAKHSELGRVIYERGVMRSQKLVAEFLKESMAAGKLRQAPPEIATRHLISLLESEFIDRFLFHLSTEELTEAEITEATTRAIEVFMAAYAPKP</sequence>
<proteinExistence type="predicted"/>
<dbReference type="InterPro" id="IPR039536">
    <property type="entry name" value="TetR_C_Proteobacteria"/>
</dbReference>
<dbReference type="InterPro" id="IPR050109">
    <property type="entry name" value="HTH-type_TetR-like_transc_reg"/>
</dbReference>
<keyword evidence="1 2" id="KW-0238">DNA-binding</keyword>
<reference evidence="4 5" key="1">
    <citation type="submission" date="2021-06" db="EMBL/GenBank/DDBJ databases">
        <title>Gemonas diversity in paddy soil.</title>
        <authorList>
            <person name="Liu G."/>
        </authorList>
    </citation>
    <scope>NUCLEOTIDE SEQUENCE [LARGE SCALE GENOMIC DNA]</scope>
    <source>
        <strain evidence="4 5">RG2</strain>
    </source>
</reference>
<dbReference type="InterPro" id="IPR001647">
    <property type="entry name" value="HTH_TetR"/>
</dbReference>
<dbReference type="Pfam" id="PF14246">
    <property type="entry name" value="TetR_C_7"/>
    <property type="match status" value="1"/>
</dbReference>
<protein>
    <submittedName>
        <fullName evidence="4">TetR/AcrR family transcriptional regulator</fullName>
    </submittedName>
</protein>
<dbReference type="Pfam" id="PF00440">
    <property type="entry name" value="TetR_N"/>
    <property type="match status" value="1"/>
</dbReference>